<dbReference type="PIRSF" id="PIRSF001549">
    <property type="entry name" value="His-tRNA_synth"/>
    <property type="match status" value="1"/>
</dbReference>
<dbReference type="GO" id="GO:0004821">
    <property type="term" value="F:histidine-tRNA ligase activity"/>
    <property type="evidence" value="ECO:0007669"/>
    <property type="project" value="TreeGrafter"/>
</dbReference>
<sequence>MPVSSPSLIDEPLFEMAVAARLVAAGYPRCEPKILQPAAIFFDSGEDLRGQLYLTSDISGADYCLRPEYTIPVSRLYLDSPQAGSSAGFSYCGPVFRYRGERPSEFIQAGIESFGRQDREAADAEILGLALEAVGDFAERLSVRITDVGLFTALLDALELPPPWRRRLLRAQVLGTPFDMIFAPTGESTQTDHSGVLALLDGADRQGARALVEDLLSIAGFASISGRTPAEIADRFLEQAALKSSQGLASEKRQIIERFLAIEGDPDQASEAMRRLLSEAGLDLTSILDSFDARLGFIAARGLDVSSLHFATRFTRNLDYYTGFVFEAHDRLRPQEKPVIGGGRYDKLLRQLGAPQDISAVGAAIWIEALDAMNKGGAA</sequence>
<accession>B2ICW9</accession>
<dbReference type="PANTHER" id="PTHR43707">
    <property type="entry name" value="HISTIDYL-TRNA SYNTHETASE"/>
    <property type="match status" value="1"/>
</dbReference>
<dbReference type="KEGG" id="bid:Bind_1775"/>
<protein>
    <submittedName>
        <fullName evidence="4">tRNA synthetase class II (G H P and S)</fullName>
    </submittedName>
</protein>
<dbReference type="InterPro" id="IPR041715">
    <property type="entry name" value="HisRS-like_core"/>
</dbReference>
<dbReference type="GO" id="GO:0005737">
    <property type="term" value="C:cytoplasm"/>
    <property type="evidence" value="ECO:0007669"/>
    <property type="project" value="InterPro"/>
</dbReference>
<dbReference type="PANTHER" id="PTHR43707:SF1">
    <property type="entry name" value="HISTIDINE--TRNA LIGASE, MITOCHONDRIAL-RELATED"/>
    <property type="match status" value="1"/>
</dbReference>
<dbReference type="RefSeq" id="WP_012384760.1">
    <property type="nucleotide sequence ID" value="NC_010581.1"/>
</dbReference>
<dbReference type="Proteomes" id="UP000001695">
    <property type="component" value="Chromosome"/>
</dbReference>
<reference evidence="4 5" key="2">
    <citation type="journal article" date="2010" name="J. Bacteriol.">
        <title>Complete genome sequence of Beijerinckia indica subsp. indica.</title>
        <authorList>
            <person name="Tamas I."/>
            <person name="Dedysh S.N."/>
            <person name="Liesack W."/>
            <person name="Stott M.B."/>
            <person name="Alam M."/>
            <person name="Murrell J.C."/>
            <person name="Dunfield P.F."/>
        </authorList>
    </citation>
    <scope>NUCLEOTIDE SEQUENCE [LARGE SCALE GENOMIC DNA]</scope>
    <source>
        <strain evidence="5">ATCC 9039 / DSM 1715 / NCIMB 8712</strain>
    </source>
</reference>
<keyword evidence="1" id="KW-0028">Amino-acid biosynthesis</keyword>
<dbReference type="InterPro" id="IPR004516">
    <property type="entry name" value="HisRS/HisZ"/>
</dbReference>
<keyword evidence="1" id="KW-0368">Histidine biosynthesis</keyword>
<feature type="binding site" evidence="2">
    <location>
        <position position="108"/>
    </location>
    <ligand>
        <name>L-histidine</name>
        <dbReference type="ChEBI" id="CHEBI:57595"/>
    </ligand>
</feature>
<keyword evidence="4" id="KW-0030">Aminoacyl-tRNA synthetase</keyword>
<dbReference type="GO" id="GO:0006427">
    <property type="term" value="P:histidyl-tRNA aminoacylation"/>
    <property type="evidence" value="ECO:0007669"/>
    <property type="project" value="TreeGrafter"/>
</dbReference>
<reference evidence="5" key="1">
    <citation type="submission" date="2008-03" db="EMBL/GenBank/DDBJ databases">
        <title>Complete sequence of chromosome of Beijerinckia indica subsp. indica ATCC 9039.</title>
        <authorList>
            <consortium name="US DOE Joint Genome Institute"/>
            <person name="Copeland A."/>
            <person name="Lucas S."/>
            <person name="Lapidus A."/>
            <person name="Glavina del Rio T."/>
            <person name="Dalin E."/>
            <person name="Tice H."/>
            <person name="Bruce D."/>
            <person name="Goodwin L."/>
            <person name="Pitluck S."/>
            <person name="LaButti K."/>
            <person name="Schmutz J."/>
            <person name="Larimer F."/>
            <person name="Land M."/>
            <person name="Hauser L."/>
            <person name="Kyrpides N."/>
            <person name="Mikhailova N."/>
            <person name="Dunfield P.F."/>
            <person name="Dedysh S.N."/>
            <person name="Liesack W."/>
            <person name="Saw J.H."/>
            <person name="Alam M."/>
            <person name="Chen Y."/>
            <person name="Murrell J.C."/>
            <person name="Richardson P."/>
        </authorList>
    </citation>
    <scope>NUCLEOTIDE SEQUENCE [LARGE SCALE GENOMIC DNA]</scope>
    <source>
        <strain evidence="5">ATCC 9039 / DSM 1715 / NCIMB 8712</strain>
    </source>
</reference>
<evidence type="ECO:0000256" key="1">
    <source>
        <dbReference type="ARBA" id="ARBA00023102"/>
    </source>
</evidence>
<evidence type="ECO:0000259" key="3">
    <source>
        <dbReference type="Pfam" id="PF13393"/>
    </source>
</evidence>
<keyword evidence="5" id="KW-1185">Reference proteome</keyword>
<dbReference type="InterPro" id="IPR045864">
    <property type="entry name" value="aa-tRNA-synth_II/BPL/LPL"/>
</dbReference>
<proteinExistence type="predicted"/>
<evidence type="ECO:0000256" key="2">
    <source>
        <dbReference type="PIRSR" id="PIRSR001549-1"/>
    </source>
</evidence>
<dbReference type="eggNOG" id="COG3705">
    <property type="taxonomic scope" value="Bacteria"/>
</dbReference>
<evidence type="ECO:0000313" key="4">
    <source>
        <dbReference type="EMBL" id="ACB95403.1"/>
    </source>
</evidence>
<dbReference type="Gene3D" id="3.30.930.10">
    <property type="entry name" value="Bira Bifunctional Protein, Domain 2"/>
    <property type="match status" value="1"/>
</dbReference>
<feature type="binding site" evidence="2">
    <location>
        <position position="316"/>
    </location>
    <ligand>
        <name>L-histidine</name>
        <dbReference type="ChEBI" id="CHEBI:57595"/>
    </ligand>
</feature>
<dbReference type="GO" id="GO:0000105">
    <property type="term" value="P:L-histidine biosynthetic process"/>
    <property type="evidence" value="ECO:0007669"/>
    <property type="project" value="UniProtKB-KW"/>
</dbReference>
<dbReference type="EMBL" id="CP001016">
    <property type="protein sequence ID" value="ACB95403.1"/>
    <property type="molecule type" value="Genomic_DNA"/>
</dbReference>
<evidence type="ECO:0000313" key="5">
    <source>
        <dbReference type="Proteomes" id="UP000001695"/>
    </source>
</evidence>
<dbReference type="AlphaFoldDB" id="B2ICW9"/>
<dbReference type="STRING" id="395963.Bind_1775"/>
<feature type="domain" description="Class II Histidinyl-tRNA synthetase (HisRS)-like catalytic core" evidence="3">
    <location>
        <begin position="24"/>
        <end position="171"/>
    </location>
</feature>
<feature type="binding site" evidence="2">
    <location>
        <position position="97"/>
    </location>
    <ligand>
        <name>L-histidine</name>
        <dbReference type="ChEBI" id="CHEBI:57595"/>
    </ligand>
</feature>
<organism evidence="4 5">
    <name type="scientific">Beijerinckia indica subsp. indica (strain ATCC 9039 / DSM 1715 / NCIMB 8712)</name>
    <dbReference type="NCBI Taxonomy" id="395963"/>
    <lineage>
        <taxon>Bacteria</taxon>
        <taxon>Pseudomonadati</taxon>
        <taxon>Pseudomonadota</taxon>
        <taxon>Alphaproteobacteria</taxon>
        <taxon>Hyphomicrobiales</taxon>
        <taxon>Beijerinckiaceae</taxon>
        <taxon>Beijerinckia</taxon>
    </lineage>
</organism>
<feature type="domain" description="Class II Histidinyl-tRNA synthetase (HisRS)-like catalytic core" evidence="3">
    <location>
        <begin position="240"/>
        <end position="370"/>
    </location>
</feature>
<feature type="binding site" evidence="2">
    <location>
        <begin position="68"/>
        <end position="70"/>
    </location>
    <ligand>
        <name>L-histidine</name>
        <dbReference type="ChEBI" id="CHEBI:57595"/>
    </ligand>
</feature>
<name>B2ICW9_BEII9</name>
<dbReference type="SUPFAM" id="SSF55681">
    <property type="entry name" value="Class II aaRS and biotin synthetases"/>
    <property type="match status" value="1"/>
</dbReference>
<dbReference type="Pfam" id="PF13393">
    <property type="entry name" value="tRNA-synt_His"/>
    <property type="match status" value="2"/>
</dbReference>
<feature type="binding site" evidence="2">
    <location>
        <position position="112"/>
    </location>
    <ligand>
        <name>L-histidine</name>
        <dbReference type="ChEBI" id="CHEBI:57595"/>
    </ligand>
</feature>
<dbReference type="HOGENOM" id="CLU_025113_6_0_5"/>
<gene>
    <name evidence="4" type="ordered locus">Bind_1775</name>
</gene>
<feature type="binding site" evidence="2">
    <location>
        <begin position="320"/>
        <end position="321"/>
    </location>
    <ligand>
        <name>L-histidine</name>
        <dbReference type="ChEBI" id="CHEBI:57595"/>
    </ligand>
</feature>
<keyword evidence="4" id="KW-0436">Ligase</keyword>
<dbReference type="NCBIfam" id="NF008953">
    <property type="entry name" value="PRK12295.1-6"/>
    <property type="match status" value="1"/>
</dbReference>